<accession>A0A4S8SFD1</accession>
<evidence type="ECO:0000313" key="2">
    <source>
        <dbReference type="Proteomes" id="UP000304951"/>
    </source>
</evidence>
<dbReference type="SUPFAM" id="SSF51197">
    <property type="entry name" value="Clavaminate synthase-like"/>
    <property type="match status" value="1"/>
</dbReference>
<evidence type="ECO:0008006" key="3">
    <source>
        <dbReference type="Google" id="ProtNLM"/>
    </source>
</evidence>
<dbReference type="Proteomes" id="UP000304951">
    <property type="component" value="Unassembled WGS sequence"/>
</dbReference>
<dbReference type="InterPro" id="IPR008775">
    <property type="entry name" value="Phytyl_CoA_dOase-like"/>
</dbReference>
<comment type="caution">
    <text evidence="1">The sequence shown here is derived from an EMBL/GenBank/DDBJ whole genome shotgun (WGS) entry which is preliminary data.</text>
</comment>
<organism evidence="1 2">
    <name type="scientific">Aureobasidium pullulans</name>
    <name type="common">Black yeast</name>
    <name type="synonym">Pullularia pullulans</name>
    <dbReference type="NCBI Taxonomy" id="5580"/>
    <lineage>
        <taxon>Eukaryota</taxon>
        <taxon>Fungi</taxon>
        <taxon>Dikarya</taxon>
        <taxon>Ascomycota</taxon>
        <taxon>Pezizomycotina</taxon>
        <taxon>Dothideomycetes</taxon>
        <taxon>Dothideomycetidae</taxon>
        <taxon>Dothideales</taxon>
        <taxon>Saccotheciaceae</taxon>
        <taxon>Aureobasidium</taxon>
    </lineage>
</organism>
<evidence type="ECO:0000313" key="1">
    <source>
        <dbReference type="EMBL" id="THV69241.1"/>
    </source>
</evidence>
<dbReference type="AlphaFoldDB" id="A0A4S8SFD1"/>
<proteinExistence type="predicted"/>
<protein>
    <recommendedName>
        <fullName evidence="3">Phytanoyl-CoA dioxygenase</fullName>
    </recommendedName>
</protein>
<gene>
    <name evidence="1" type="ORF">D6D28_06049</name>
</gene>
<dbReference type="PANTHER" id="PTHR31630:SF7">
    <property type="entry name" value="PHYTANOYL-COA DIOXYGENASE"/>
    <property type="match status" value="1"/>
</dbReference>
<dbReference type="PANTHER" id="PTHR31630">
    <property type="entry name" value="PHYTANOYL-COA DIOXYGENASE-RELATED-RELATED"/>
    <property type="match status" value="1"/>
</dbReference>
<sequence length="371" mass="42088">MLRISSIQTNMATATMTTTVQREFNEAPKLDAKATVHAIPPCVVHDTPVLDVLDESKTYGDFRDDLARDGFCVVKDVIEKEKALAYADDIKTWLEGFGLGYKRDDPSTIREECLPIIHQKGLLQAYGATHESFTWAVRSEPAVIDVFATLYQDKDLICSFDAVNVSLANRQDLPANAAWPHQDQDPERGGLRCVQGFVNLLPNGPEDGGLLVLKGGHKVSEEYHNVFRNEHREFRWTNEMYLFKETGLKWLADRGYEWVKVNAEPGDLVLWDSRCPHYNASPTRDIDRFVVYVCMLPVSTATQEDLIRKKALFEAQDGHSHWPMALQPFIKAFLEPMRDGKPDPHNTWKPRKAPELSEAGYKLTGIPYIKV</sequence>
<dbReference type="EMBL" id="QZAF01000266">
    <property type="protein sequence ID" value="THV69241.1"/>
    <property type="molecule type" value="Genomic_DNA"/>
</dbReference>
<name>A0A4S8SFD1_AURPU</name>
<dbReference type="Gene3D" id="2.60.120.620">
    <property type="entry name" value="q2cbj1_9rhob like domain"/>
    <property type="match status" value="1"/>
</dbReference>
<reference evidence="1 2" key="1">
    <citation type="submission" date="2018-10" db="EMBL/GenBank/DDBJ databases">
        <title>Fifty Aureobasidium pullulans genomes reveal a recombining polyextremotolerant generalist.</title>
        <authorList>
            <person name="Gostincar C."/>
            <person name="Turk M."/>
            <person name="Zajc J."/>
            <person name="Gunde-Cimerman N."/>
        </authorList>
    </citation>
    <scope>NUCLEOTIDE SEQUENCE [LARGE SCALE GENOMIC DNA]</scope>
    <source>
        <strain evidence="1 2">EXF-11900</strain>
    </source>
</reference>
<dbReference type="Pfam" id="PF05721">
    <property type="entry name" value="PhyH"/>
    <property type="match status" value="1"/>
</dbReference>